<evidence type="ECO:0000313" key="3">
    <source>
        <dbReference type="Proteomes" id="UP000766486"/>
    </source>
</evidence>
<evidence type="ECO:0000256" key="1">
    <source>
        <dbReference type="SAM" id="Phobius"/>
    </source>
</evidence>
<keyword evidence="1" id="KW-1133">Transmembrane helix</keyword>
<keyword evidence="3" id="KW-1185">Reference proteome</keyword>
<protein>
    <recommendedName>
        <fullName evidence="4">Squalene cyclase N-terminal domain-containing protein</fullName>
    </recommendedName>
</protein>
<gene>
    <name evidence="2" type="ORF">CLO192961_LOCUS278513</name>
</gene>
<evidence type="ECO:0000313" key="2">
    <source>
        <dbReference type="EMBL" id="VUC30181.1"/>
    </source>
</evidence>
<dbReference type="PANTHER" id="PTHR35394">
    <property type="entry name" value="DUF3176 DOMAIN-CONTAINING PROTEIN"/>
    <property type="match status" value="1"/>
</dbReference>
<dbReference type="EMBL" id="CABFNS010000814">
    <property type="protein sequence ID" value="VUC30181.1"/>
    <property type="molecule type" value="Genomic_DNA"/>
</dbReference>
<dbReference type="PANTHER" id="PTHR35394:SF5">
    <property type="entry name" value="DUF3176 DOMAIN-CONTAINING PROTEIN"/>
    <property type="match status" value="1"/>
</dbReference>
<name>A0ABY6UIW2_BIOOC</name>
<keyword evidence="1" id="KW-0472">Membrane</keyword>
<feature type="transmembrane region" description="Helical" evidence="1">
    <location>
        <begin position="236"/>
        <end position="257"/>
    </location>
</feature>
<keyword evidence="1" id="KW-0812">Transmembrane</keyword>
<organism evidence="2 3">
    <name type="scientific">Bionectria ochroleuca</name>
    <name type="common">Gliocladium roseum</name>
    <dbReference type="NCBI Taxonomy" id="29856"/>
    <lineage>
        <taxon>Eukaryota</taxon>
        <taxon>Fungi</taxon>
        <taxon>Dikarya</taxon>
        <taxon>Ascomycota</taxon>
        <taxon>Pezizomycotina</taxon>
        <taxon>Sordariomycetes</taxon>
        <taxon>Hypocreomycetidae</taxon>
        <taxon>Hypocreales</taxon>
        <taxon>Bionectriaceae</taxon>
        <taxon>Clonostachys</taxon>
    </lineage>
</organism>
<feature type="transmembrane region" description="Helical" evidence="1">
    <location>
        <begin position="129"/>
        <end position="148"/>
    </location>
</feature>
<reference evidence="2 3" key="1">
    <citation type="submission" date="2019-06" db="EMBL/GenBank/DDBJ databases">
        <authorList>
            <person name="Broberg M."/>
        </authorList>
    </citation>
    <scope>NUCLEOTIDE SEQUENCE [LARGE SCALE GENOMIC DNA]</scope>
</reference>
<sequence length="310" mass="34117">MSQLQTRRQGLNTSLQSLWHCSDNCQYSVWAEKLKSSGAYKFWRLCLDRSLNALINNTDPGLNWGVGETDPKENLLGGIFALLDTQCTTTDESHQLTAAGYDLIAAALGRWLPYNVTTGYSSSPSTATYIRCVYAIGYLLAIYIWLHYIDVVLHSTLNTSTVDGPNNARLLSFVEGGAPLQAIWNMGDISYARLEKMFRNVSDSLTAAVCAAGRPGVTEPARENVMHYATCVELRWGWLAFPAALVVASWALLGMTVRATAGQLLWNASPLALALHWPNGAGLFRSSRDGKHGKLYTEESMEEMAKLITI</sequence>
<evidence type="ECO:0008006" key="4">
    <source>
        <dbReference type="Google" id="ProtNLM"/>
    </source>
</evidence>
<accession>A0ABY6UIW2</accession>
<dbReference type="Proteomes" id="UP000766486">
    <property type="component" value="Unassembled WGS sequence"/>
</dbReference>
<comment type="caution">
    <text evidence="2">The sequence shown here is derived from an EMBL/GenBank/DDBJ whole genome shotgun (WGS) entry which is preliminary data.</text>
</comment>
<proteinExistence type="predicted"/>